<feature type="transmembrane region" description="Helical" evidence="10">
    <location>
        <begin position="240"/>
        <end position="258"/>
    </location>
</feature>
<dbReference type="PANTHER" id="PTHR22601">
    <property type="entry name" value="ISP4 LIKE PROTEIN"/>
    <property type="match status" value="1"/>
</dbReference>
<dbReference type="EMBL" id="JASJQH010006967">
    <property type="protein sequence ID" value="KAK9721809.1"/>
    <property type="molecule type" value="Genomic_DNA"/>
</dbReference>
<feature type="transmembrane region" description="Helical" evidence="10">
    <location>
        <begin position="386"/>
        <end position="407"/>
    </location>
</feature>
<dbReference type="InterPro" id="IPR004648">
    <property type="entry name" value="Oligpept_transpt"/>
</dbReference>
<feature type="transmembrane region" description="Helical" evidence="10">
    <location>
        <begin position="278"/>
        <end position="297"/>
    </location>
</feature>
<feature type="transmembrane region" description="Helical" evidence="10">
    <location>
        <begin position="442"/>
        <end position="463"/>
    </location>
</feature>
<name>A0ABR2W7M0_9FUNG</name>
<comment type="caution">
    <text evidence="11">The sequence shown here is derived from an EMBL/GenBank/DDBJ whole genome shotgun (WGS) entry which is preliminary data.</text>
</comment>
<evidence type="ECO:0000256" key="2">
    <source>
        <dbReference type="ARBA" id="ARBA00008807"/>
    </source>
</evidence>
<keyword evidence="7 10" id="KW-1133">Transmembrane helix</keyword>
<evidence type="ECO:0000256" key="8">
    <source>
        <dbReference type="ARBA" id="ARBA00023136"/>
    </source>
</evidence>
<feature type="transmembrane region" description="Helical" evidence="10">
    <location>
        <begin position="469"/>
        <end position="491"/>
    </location>
</feature>
<dbReference type="InterPro" id="IPR004813">
    <property type="entry name" value="OPT"/>
</dbReference>
<evidence type="ECO:0000256" key="7">
    <source>
        <dbReference type="ARBA" id="ARBA00022989"/>
    </source>
</evidence>
<sequence length="751" mass="85864">MPSRIRTSTIDENREKPSIDNHAEKNDFEEIFKSEEKVTSSDEKDPELDGIPELVKEIVSMEDDPTLPTLTFRFFVLTIVFVGLGAFVSQLSWFRTTSAPYSLFFVQICTHWAGRWMHQILPPKEINILGFKFNLNPAPFSIKEHVLITLSASAGATSNLGEIIVSVKDLFYHEHMNPFGAIALMVSTIWTGYSFAALARNFLIYDPELVWPAALMQTTLYRTLRSDGVLNDSSKKQMKVFWLVLAGVFVWQFFPEYIFPFTSSLAVLCWFAPYNDNVKFVGSGLGGMGVLNFTLNWSNITSSIMLYPWWTQVIGFVAFVISVWILVPLSYFGNLWGGRDFPIMSNRLFTANGEKYPFQKLMTADMKFNQTAYEEYGEVHMGTYNLWIIFFGYCTFISAFMYIGLFAGPKLVKTLKRLYRREPRAEPDRLNKLMAAYPEVPFWWYAVLFICCFTTMTILIFTQDLYIPWWTYVVGVVIGGATVIPMGYIYAISNYQVAVGTFNELVYGYLAPGTHPVGSLVYRVVAGQCWYRAQTILQDQKIGHYMHIPPRATFFSQLWGNIIGIPINYLVIRWVIDSKRAFLDGTQKDPLNQWTGQNPTSYNNSAVQYGLVGPARLFQSTIYSPLLWGFLVGVIVPIILYLLHKKFPKGRFDLWNVTIFSSNMEIFYGNVSNGPLTQILGGFFCMFYLFRYRHETWRKYNYLVGAAADTGYNLALMCIFLFFGAFGSVAMPHWWGNDPVSVEKCYGSKAG</sequence>
<evidence type="ECO:0000256" key="5">
    <source>
        <dbReference type="ARBA" id="ARBA00022856"/>
    </source>
</evidence>
<organism evidence="11 12">
    <name type="scientific">Basidiobolus ranarum</name>
    <dbReference type="NCBI Taxonomy" id="34480"/>
    <lineage>
        <taxon>Eukaryota</taxon>
        <taxon>Fungi</taxon>
        <taxon>Fungi incertae sedis</taxon>
        <taxon>Zoopagomycota</taxon>
        <taxon>Entomophthoromycotina</taxon>
        <taxon>Basidiobolomycetes</taxon>
        <taxon>Basidiobolales</taxon>
        <taxon>Basidiobolaceae</taxon>
        <taxon>Basidiobolus</taxon>
    </lineage>
</organism>
<keyword evidence="8 10" id="KW-0472">Membrane</keyword>
<dbReference type="Proteomes" id="UP001479436">
    <property type="component" value="Unassembled WGS sequence"/>
</dbReference>
<evidence type="ECO:0000313" key="11">
    <source>
        <dbReference type="EMBL" id="KAK9721809.1"/>
    </source>
</evidence>
<keyword evidence="4 10" id="KW-0812">Transmembrane</keyword>
<keyword evidence="6" id="KW-0653">Protein transport</keyword>
<feature type="transmembrane region" description="Helical" evidence="10">
    <location>
        <begin position="309"/>
        <end position="332"/>
    </location>
</feature>
<feature type="transmembrane region" description="Helical" evidence="10">
    <location>
        <begin position="179"/>
        <end position="199"/>
    </location>
</feature>
<feature type="compositionally biased region" description="Basic and acidic residues" evidence="9">
    <location>
        <begin position="9"/>
        <end position="27"/>
    </location>
</feature>
<keyword evidence="12" id="KW-1185">Reference proteome</keyword>
<feature type="transmembrane region" description="Helical" evidence="10">
    <location>
        <begin position="711"/>
        <end position="731"/>
    </location>
</feature>
<keyword evidence="5" id="KW-0571">Peptide transport</keyword>
<dbReference type="Pfam" id="PF03169">
    <property type="entry name" value="OPT"/>
    <property type="match status" value="1"/>
</dbReference>
<gene>
    <name evidence="11" type="primary">OPT7_1</name>
    <name evidence="11" type="ORF">K7432_003131</name>
</gene>
<comment type="subcellular location">
    <subcellularLocation>
        <location evidence="1">Membrane</location>
        <topology evidence="1">Multi-pass membrane protein</topology>
    </subcellularLocation>
</comment>
<evidence type="ECO:0000313" key="12">
    <source>
        <dbReference type="Proteomes" id="UP001479436"/>
    </source>
</evidence>
<comment type="similarity">
    <text evidence="2">Belongs to the oligopeptide OPT transporter family.</text>
</comment>
<evidence type="ECO:0000256" key="10">
    <source>
        <dbReference type="SAM" id="Phobius"/>
    </source>
</evidence>
<evidence type="ECO:0000256" key="3">
    <source>
        <dbReference type="ARBA" id="ARBA00022448"/>
    </source>
</evidence>
<feature type="transmembrane region" description="Helical" evidence="10">
    <location>
        <begin position="626"/>
        <end position="644"/>
    </location>
</feature>
<feature type="region of interest" description="Disordered" evidence="9">
    <location>
        <begin position="1"/>
        <end position="27"/>
    </location>
</feature>
<protein>
    <submittedName>
        <fullName evidence="11">OPT superfamily</fullName>
    </submittedName>
</protein>
<evidence type="ECO:0000256" key="9">
    <source>
        <dbReference type="SAM" id="MobiDB-lite"/>
    </source>
</evidence>
<evidence type="ECO:0000256" key="6">
    <source>
        <dbReference type="ARBA" id="ARBA00022927"/>
    </source>
</evidence>
<feature type="transmembrane region" description="Helical" evidence="10">
    <location>
        <begin position="74"/>
        <end position="94"/>
    </location>
</feature>
<evidence type="ECO:0000256" key="1">
    <source>
        <dbReference type="ARBA" id="ARBA00004141"/>
    </source>
</evidence>
<feature type="transmembrane region" description="Helical" evidence="10">
    <location>
        <begin position="666"/>
        <end position="690"/>
    </location>
</feature>
<accession>A0ABR2W7M0</accession>
<evidence type="ECO:0000256" key="4">
    <source>
        <dbReference type="ARBA" id="ARBA00022692"/>
    </source>
</evidence>
<proteinExistence type="inferred from homology"/>
<keyword evidence="3" id="KW-0813">Transport</keyword>
<reference evidence="11 12" key="1">
    <citation type="submission" date="2023-04" db="EMBL/GenBank/DDBJ databases">
        <title>Genome of Basidiobolus ranarum AG-B5.</title>
        <authorList>
            <person name="Stajich J.E."/>
            <person name="Carter-House D."/>
            <person name="Gryganskyi A."/>
        </authorList>
    </citation>
    <scope>NUCLEOTIDE SEQUENCE [LARGE SCALE GENOMIC DNA]</scope>
    <source>
        <strain evidence="11 12">AG-B5</strain>
    </source>
</reference>
<dbReference type="NCBIfam" id="TIGR00728">
    <property type="entry name" value="OPT_sfam"/>
    <property type="match status" value="1"/>
</dbReference>